<organism evidence="1 2">
    <name type="scientific">Kipferlia bialata</name>
    <dbReference type="NCBI Taxonomy" id="797122"/>
    <lineage>
        <taxon>Eukaryota</taxon>
        <taxon>Metamonada</taxon>
        <taxon>Carpediemonas-like organisms</taxon>
        <taxon>Kipferlia</taxon>
    </lineage>
</organism>
<keyword evidence="2" id="KW-1185">Reference proteome</keyword>
<sequence length="83" mass="8774">MVYAPSAQNNLDSSVYVGIARETYVDGETAVVSTFGSTSDVHSGLQTGSRYYVQYDGTLSTSPDTQEVQAGVAMSATEMLVLP</sequence>
<proteinExistence type="predicted"/>
<accession>A0A9K3DDQ0</accession>
<evidence type="ECO:0000313" key="1">
    <source>
        <dbReference type="EMBL" id="GIQ92078.1"/>
    </source>
</evidence>
<reference evidence="1 2" key="1">
    <citation type="journal article" date="2018" name="PLoS ONE">
        <title>The draft genome of Kipferlia bialata reveals reductive genome evolution in fornicate parasites.</title>
        <authorList>
            <person name="Tanifuji G."/>
            <person name="Takabayashi S."/>
            <person name="Kume K."/>
            <person name="Takagi M."/>
            <person name="Nakayama T."/>
            <person name="Kamikawa R."/>
            <person name="Inagaki Y."/>
            <person name="Hashimoto T."/>
        </authorList>
    </citation>
    <scope>NUCLEOTIDE SEQUENCE [LARGE SCALE GENOMIC DNA]</scope>
    <source>
        <strain evidence="1">NY0173</strain>
    </source>
</reference>
<dbReference type="Proteomes" id="UP000265618">
    <property type="component" value="Unassembled WGS sequence"/>
</dbReference>
<name>A0A9K3DDQ0_9EUKA</name>
<dbReference type="EMBL" id="BDIP01008925">
    <property type="protein sequence ID" value="GIQ92078.1"/>
    <property type="molecule type" value="Genomic_DNA"/>
</dbReference>
<feature type="non-terminal residue" evidence="1">
    <location>
        <position position="83"/>
    </location>
</feature>
<comment type="caution">
    <text evidence="1">The sequence shown here is derived from an EMBL/GenBank/DDBJ whole genome shotgun (WGS) entry which is preliminary data.</text>
</comment>
<protein>
    <submittedName>
        <fullName evidence="1">Uncharacterized protein</fullName>
    </submittedName>
</protein>
<dbReference type="AlphaFoldDB" id="A0A9K3DDQ0"/>
<gene>
    <name evidence="1" type="ORF">KIPB_015642</name>
</gene>
<evidence type="ECO:0000313" key="2">
    <source>
        <dbReference type="Proteomes" id="UP000265618"/>
    </source>
</evidence>